<comment type="subcellular location">
    <subcellularLocation>
        <location evidence="1">Cell envelope</location>
    </subcellularLocation>
</comment>
<feature type="transmembrane region" description="Helical" evidence="6">
    <location>
        <begin position="33"/>
        <end position="52"/>
    </location>
</feature>
<evidence type="ECO:0000256" key="2">
    <source>
        <dbReference type="ARBA" id="ARBA00009477"/>
    </source>
</evidence>
<evidence type="ECO:0000313" key="9">
    <source>
        <dbReference type="EMBL" id="MTU42392.1"/>
    </source>
</evidence>
<evidence type="ECO:0000256" key="4">
    <source>
        <dbReference type="SAM" id="Coils"/>
    </source>
</evidence>
<evidence type="ECO:0000256" key="6">
    <source>
        <dbReference type="SAM" id="Phobius"/>
    </source>
</evidence>
<dbReference type="AlphaFoldDB" id="A0A6I3RXM9"/>
<dbReference type="RefSeq" id="WP_008810202.1">
    <property type="nucleotide sequence ID" value="NZ_CAJUON010000002.1"/>
</dbReference>
<dbReference type="EMBL" id="WNCL01000003">
    <property type="protein sequence ID" value="MTU42392.1"/>
    <property type="molecule type" value="Genomic_DNA"/>
</dbReference>
<dbReference type="GO" id="GO:0030313">
    <property type="term" value="C:cell envelope"/>
    <property type="evidence" value="ECO:0007669"/>
    <property type="project" value="UniProtKB-SubCell"/>
</dbReference>
<dbReference type="Gene3D" id="1.10.287.470">
    <property type="entry name" value="Helix hairpin bin"/>
    <property type="match status" value="1"/>
</dbReference>
<evidence type="ECO:0000259" key="7">
    <source>
        <dbReference type="Pfam" id="PF25917"/>
    </source>
</evidence>
<sequence length="433" mass="46339">MTDKTNTTKAQKTDIEGLLGADKVKPLYERGSFWLVLLILLGILFAVYYFFFRGSQGQVGFVTQPLTKGNLTVEVSANGTINPIRTVSLGSELSGIVRKVNVDVNDQVKKGEVLIELDDTKLKASVERAKASLDLSKATLAESLATLKEAKAKLSRLQEVRRLSGGKSPSKTEIDAQEALVAKAQASVQSAQAKITDSEQALKSAESDLSKTHISSPIDGVVLARSVEPGYAVAASLQAVELLKLATDLKDLELQVNVDEADVGAVKPGQKASFTVSAYPDRNFPAELKKVAFGSTKTDNVVTYVTYLDVKNPDLLLRPGMTATATIRTVALKDALLVPNTALRFRPTVSSESKAPAMNVFGPPMRRSVRKSAGSVTSPNASQKKAEVYVEEDGHAVPVPLVVGFTDGKMTQVLEGKLSAGDKVIVDQRRGAK</sequence>
<accession>A0A6I3RXM9</accession>
<dbReference type="GeneID" id="43349854"/>
<protein>
    <submittedName>
        <fullName evidence="9">Efflux RND transporter periplasmic adaptor subunit</fullName>
    </submittedName>
</protein>
<keyword evidence="3 4" id="KW-0175">Coiled coil</keyword>
<evidence type="ECO:0000256" key="5">
    <source>
        <dbReference type="SAM" id="MobiDB-lite"/>
    </source>
</evidence>
<dbReference type="PANTHER" id="PTHR32347">
    <property type="entry name" value="EFFLUX SYSTEM COMPONENT YKNX-RELATED"/>
    <property type="match status" value="1"/>
</dbReference>
<dbReference type="GO" id="GO:0022857">
    <property type="term" value="F:transmembrane transporter activity"/>
    <property type="evidence" value="ECO:0007669"/>
    <property type="project" value="InterPro"/>
</dbReference>
<dbReference type="InterPro" id="IPR058625">
    <property type="entry name" value="MdtA-like_BSH"/>
</dbReference>
<evidence type="ECO:0000313" key="10">
    <source>
        <dbReference type="Proteomes" id="UP000462362"/>
    </source>
</evidence>
<dbReference type="Gene3D" id="2.40.30.170">
    <property type="match status" value="1"/>
</dbReference>
<evidence type="ECO:0000256" key="1">
    <source>
        <dbReference type="ARBA" id="ARBA00004196"/>
    </source>
</evidence>
<proteinExistence type="inferred from homology"/>
<dbReference type="Pfam" id="PF25917">
    <property type="entry name" value="BSH_RND"/>
    <property type="match status" value="1"/>
</dbReference>
<feature type="coiled-coil region" evidence="4">
    <location>
        <begin position="140"/>
        <end position="208"/>
    </location>
</feature>
<comment type="caution">
    <text evidence="9">The sequence shown here is derived from an EMBL/GenBank/DDBJ whole genome shotgun (WGS) entry which is preliminary data.</text>
</comment>
<dbReference type="PANTHER" id="PTHR32347:SF14">
    <property type="entry name" value="EFFLUX SYSTEM COMPONENT YKNX-RELATED"/>
    <property type="match status" value="1"/>
</dbReference>
<reference evidence="9 10" key="1">
    <citation type="journal article" date="2019" name="Nat. Med.">
        <title>A library of human gut bacterial isolates paired with longitudinal multiomics data enables mechanistic microbiome research.</title>
        <authorList>
            <person name="Poyet M."/>
            <person name="Groussin M."/>
            <person name="Gibbons S.M."/>
            <person name="Avila-Pacheco J."/>
            <person name="Jiang X."/>
            <person name="Kearney S.M."/>
            <person name="Perrotta A.R."/>
            <person name="Berdy B."/>
            <person name="Zhao S."/>
            <person name="Lieberman T.D."/>
            <person name="Swanson P.K."/>
            <person name="Smith M."/>
            <person name="Roesemann S."/>
            <person name="Alexander J.E."/>
            <person name="Rich S.A."/>
            <person name="Livny J."/>
            <person name="Vlamakis H."/>
            <person name="Clish C."/>
            <person name="Bullock K."/>
            <person name="Deik A."/>
            <person name="Scott J."/>
            <person name="Pierce K.A."/>
            <person name="Xavier R.J."/>
            <person name="Alm E.J."/>
        </authorList>
    </citation>
    <scope>NUCLEOTIDE SEQUENCE [LARGE SCALE GENOMIC DNA]</scope>
    <source>
        <strain evidence="9 10">BIOML-A2</strain>
    </source>
</reference>
<keyword evidence="6" id="KW-0812">Transmembrane</keyword>
<organism evidence="9 10">
    <name type="scientific">Parasutterella excrementihominis</name>
    <dbReference type="NCBI Taxonomy" id="487175"/>
    <lineage>
        <taxon>Bacteria</taxon>
        <taxon>Pseudomonadati</taxon>
        <taxon>Pseudomonadota</taxon>
        <taxon>Betaproteobacteria</taxon>
        <taxon>Burkholderiales</taxon>
        <taxon>Sutterellaceae</taxon>
        <taxon>Parasutterella</taxon>
    </lineage>
</organism>
<keyword evidence="6" id="KW-0472">Membrane</keyword>
<dbReference type="NCBIfam" id="TIGR01730">
    <property type="entry name" value="RND_mfp"/>
    <property type="match status" value="1"/>
</dbReference>
<name>A0A6I3RXM9_9BURK</name>
<dbReference type="GO" id="GO:0016020">
    <property type="term" value="C:membrane"/>
    <property type="evidence" value="ECO:0007669"/>
    <property type="project" value="InterPro"/>
</dbReference>
<comment type="similarity">
    <text evidence="2">Belongs to the membrane fusion protein (MFP) (TC 8.A.1) family.</text>
</comment>
<dbReference type="Pfam" id="PF25954">
    <property type="entry name" value="Beta-barrel_RND_2"/>
    <property type="match status" value="1"/>
</dbReference>
<gene>
    <name evidence="9" type="ORF">GMD42_01900</name>
</gene>
<dbReference type="InterPro" id="IPR006143">
    <property type="entry name" value="RND_pump_MFP"/>
</dbReference>
<feature type="domain" description="CusB-like beta-barrel" evidence="8">
    <location>
        <begin position="254"/>
        <end position="328"/>
    </location>
</feature>
<dbReference type="InterPro" id="IPR058792">
    <property type="entry name" value="Beta-barrel_RND_2"/>
</dbReference>
<evidence type="ECO:0000256" key="3">
    <source>
        <dbReference type="ARBA" id="ARBA00023054"/>
    </source>
</evidence>
<feature type="domain" description="Multidrug resistance protein MdtA-like barrel-sandwich hybrid" evidence="7">
    <location>
        <begin position="85"/>
        <end position="238"/>
    </location>
</feature>
<dbReference type="InterPro" id="IPR050465">
    <property type="entry name" value="UPF0194_transport"/>
</dbReference>
<feature type="region of interest" description="Disordered" evidence="5">
    <location>
        <begin position="356"/>
        <end position="381"/>
    </location>
</feature>
<evidence type="ECO:0000259" key="8">
    <source>
        <dbReference type="Pfam" id="PF25954"/>
    </source>
</evidence>
<keyword evidence="6" id="KW-1133">Transmembrane helix</keyword>
<dbReference type="Gene3D" id="2.40.420.20">
    <property type="match status" value="1"/>
</dbReference>
<dbReference type="Proteomes" id="UP000462362">
    <property type="component" value="Unassembled WGS sequence"/>
</dbReference>
<dbReference type="Gene3D" id="2.40.50.100">
    <property type="match status" value="1"/>
</dbReference>
<dbReference type="SUPFAM" id="SSF111369">
    <property type="entry name" value="HlyD-like secretion proteins"/>
    <property type="match status" value="1"/>
</dbReference>